<keyword evidence="1" id="KW-0732">Signal</keyword>
<organism evidence="2 3">
    <name type="scientific">Vigna angularis var. angularis</name>
    <dbReference type="NCBI Taxonomy" id="157739"/>
    <lineage>
        <taxon>Eukaryota</taxon>
        <taxon>Viridiplantae</taxon>
        <taxon>Streptophyta</taxon>
        <taxon>Embryophyta</taxon>
        <taxon>Tracheophyta</taxon>
        <taxon>Spermatophyta</taxon>
        <taxon>Magnoliopsida</taxon>
        <taxon>eudicotyledons</taxon>
        <taxon>Gunneridae</taxon>
        <taxon>Pentapetalae</taxon>
        <taxon>rosids</taxon>
        <taxon>fabids</taxon>
        <taxon>Fabales</taxon>
        <taxon>Fabaceae</taxon>
        <taxon>Papilionoideae</taxon>
        <taxon>50 kb inversion clade</taxon>
        <taxon>NPAAA clade</taxon>
        <taxon>indigoferoid/millettioid clade</taxon>
        <taxon>Phaseoleae</taxon>
        <taxon>Vigna</taxon>
    </lineage>
</organism>
<evidence type="ECO:0000313" key="3">
    <source>
        <dbReference type="Proteomes" id="UP000291084"/>
    </source>
</evidence>
<accession>A0A0S3S6Z8</accession>
<sequence length="81" mass="9178">MGFLVTTLIFAVIGIIASLCTRICCNRGPSTNLYAPFPFLSPFCFKFSMYRLRYPSNLESGLRSRNWEVLHSIGLYSTTCL</sequence>
<evidence type="ECO:0000313" key="2">
    <source>
        <dbReference type="EMBL" id="BAT88581.1"/>
    </source>
</evidence>
<name>A0A0S3S6Z8_PHAAN</name>
<reference evidence="2 3" key="1">
    <citation type="journal article" date="2015" name="Sci. Rep.">
        <title>The power of single molecule real-time sequencing technology in the de novo assembly of a eukaryotic genome.</title>
        <authorList>
            <person name="Sakai H."/>
            <person name="Naito K."/>
            <person name="Ogiso-Tanaka E."/>
            <person name="Takahashi Y."/>
            <person name="Iseki K."/>
            <person name="Muto C."/>
            <person name="Satou K."/>
            <person name="Teruya K."/>
            <person name="Shiroma A."/>
            <person name="Shimoji M."/>
            <person name="Hirano T."/>
            <person name="Itoh T."/>
            <person name="Kaga A."/>
            <person name="Tomooka N."/>
        </authorList>
    </citation>
    <scope>NUCLEOTIDE SEQUENCE [LARGE SCALE GENOMIC DNA]</scope>
    <source>
        <strain evidence="3">cv. Shumari</strain>
    </source>
</reference>
<dbReference type="Proteomes" id="UP000291084">
    <property type="component" value="Chromosome 5"/>
</dbReference>
<dbReference type="AlphaFoldDB" id="A0A0S3S6Z8"/>
<dbReference type="EMBL" id="AP015038">
    <property type="protein sequence ID" value="BAT88581.1"/>
    <property type="molecule type" value="Genomic_DNA"/>
</dbReference>
<gene>
    <name evidence="2" type="primary">Vigan.05G211700</name>
    <name evidence="2" type="ORF">VIGAN_05211700</name>
</gene>
<protein>
    <submittedName>
        <fullName evidence="2">Uncharacterized protein</fullName>
    </submittedName>
</protein>
<feature type="signal peptide" evidence="1">
    <location>
        <begin position="1"/>
        <end position="18"/>
    </location>
</feature>
<proteinExistence type="predicted"/>
<feature type="chain" id="PRO_5006617875" evidence="1">
    <location>
        <begin position="19"/>
        <end position="81"/>
    </location>
</feature>
<keyword evidence="3" id="KW-1185">Reference proteome</keyword>
<evidence type="ECO:0000256" key="1">
    <source>
        <dbReference type="SAM" id="SignalP"/>
    </source>
</evidence>